<protein>
    <submittedName>
        <fullName evidence="1">Uncharacterized protein</fullName>
    </submittedName>
</protein>
<dbReference type="AlphaFoldDB" id="E1EYE7"/>
<dbReference type="VEuPathDB" id="GiardiaDB:GLP15_4177"/>
<accession>E1EYE7</accession>
<sequence length="81" mass="8824">MFATELDDYGLLHDAIRRCRKLPADDVAEVLSLETAAGPTFCITYLMGVLDGFAHRDDSKRHHASPTLITTIPDVAKGGPK</sequence>
<name>E1EYE7_GIAIA</name>
<gene>
    <name evidence="1" type="ORF">GLP15_4177</name>
</gene>
<dbReference type="EMBL" id="ACVC01000071">
    <property type="protein sequence ID" value="EFO64758.1"/>
    <property type="molecule type" value="Genomic_DNA"/>
</dbReference>
<evidence type="ECO:0000313" key="1">
    <source>
        <dbReference type="EMBL" id="EFO64758.1"/>
    </source>
</evidence>
<dbReference type="Proteomes" id="UP000008974">
    <property type="component" value="Unassembled WGS sequence"/>
</dbReference>
<comment type="caution">
    <text evidence="1">The sequence shown here is derived from an EMBL/GenBank/DDBJ whole genome shotgun (WGS) entry which is preliminary data.</text>
</comment>
<organism evidence="1 2">
    <name type="scientific">Giardia intestinalis (strain P15)</name>
    <name type="common">Giardia lamblia</name>
    <dbReference type="NCBI Taxonomy" id="658858"/>
    <lineage>
        <taxon>Eukaryota</taxon>
        <taxon>Metamonada</taxon>
        <taxon>Diplomonadida</taxon>
        <taxon>Hexamitidae</taxon>
        <taxon>Giardiinae</taxon>
        <taxon>Giardia</taxon>
    </lineage>
</organism>
<reference evidence="1 2" key="1">
    <citation type="journal article" date="2010" name="BMC Genomics">
        <title>Genome analysis and comparative genomics of a Giardia intestinalis assemblage E isolate.</title>
        <authorList>
            <person name="Jerlstrom-Hultqvist J."/>
            <person name="Franzen O."/>
            <person name="Ankarklev J."/>
            <person name="Xu F."/>
            <person name="Nohynkova E."/>
            <person name="Andersson J.O."/>
            <person name="Svard S.G."/>
            <person name="Andersson B."/>
        </authorList>
    </citation>
    <scope>NUCLEOTIDE SEQUENCE [LARGE SCALE GENOMIC DNA]</scope>
    <source>
        <strain evidence="1 2">P15</strain>
    </source>
</reference>
<proteinExistence type="predicted"/>
<evidence type="ECO:0000313" key="2">
    <source>
        <dbReference type="Proteomes" id="UP000008974"/>
    </source>
</evidence>